<comment type="caution">
    <text evidence="1">The sequence shown here is derived from an EMBL/GenBank/DDBJ whole genome shotgun (WGS) entry which is preliminary data.</text>
</comment>
<sequence>MKCLLSWSEKEFNTGHNLLSVPRRGSVSEPSHNHCIPPALPCSFSVFSSDQALYHLLTTLFFICSLSSDQAAGSFVG</sequence>
<protein>
    <submittedName>
        <fullName evidence="1">Uncharacterized protein</fullName>
    </submittedName>
</protein>
<dbReference type="Proteomes" id="UP001374584">
    <property type="component" value="Unassembled WGS sequence"/>
</dbReference>
<organism evidence="1 2">
    <name type="scientific">Phaseolus coccineus</name>
    <name type="common">Scarlet runner bean</name>
    <name type="synonym">Phaseolus multiflorus</name>
    <dbReference type="NCBI Taxonomy" id="3886"/>
    <lineage>
        <taxon>Eukaryota</taxon>
        <taxon>Viridiplantae</taxon>
        <taxon>Streptophyta</taxon>
        <taxon>Embryophyta</taxon>
        <taxon>Tracheophyta</taxon>
        <taxon>Spermatophyta</taxon>
        <taxon>Magnoliopsida</taxon>
        <taxon>eudicotyledons</taxon>
        <taxon>Gunneridae</taxon>
        <taxon>Pentapetalae</taxon>
        <taxon>rosids</taxon>
        <taxon>fabids</taxon>
        <taxon>Fabales</taxon>
        <taxon>Fabaceae</taxon>
        <taxon>Papilionoideae</taxon>
        <taxon>50 kb inversion clade</taxon>
        <taxon>NPAAA clade</taxon>
        <taxon>indigoferoid/millettioid clade</taxon>
        <taxon>Phaseoleae</taxon>
        <taxon>Phaseolus</taxon>
    </lineage>
</organism>
<evidence type="ECO:0000313" key="1">
    <source>
        <dbReference type="EMBL" id="KAK7353572.1"/>
    </source>
</evidence>
<evidence type="ECO:0000313" key="2">
    <source>
        <dbReference type="Proteomes" id="UP001374584"/>
    </source>
</evidence>
<proteinExistence type="predicted"/>
<reference evidence="1 2" key="1">
    <citation type="submission" date="2024-01" db="EMBL/GenBank/DDBJ databases">
        <title>The genomes of 5 underutilized Papilionoideae crops provide insights into root nodulation and disease resistanc.</title>
        <authorList>
            <person name="Jiang F."/>
        </authorList>
    </citation>
    <scope>NUCLEOTIDE SEQUENCE [LARGE SCALE GENOMIC DNA]</scope>
    <source>
        <strain evidence="1">JINMINGXINNONG_FW02</strain>
        <tissue evidence="1">Leaves</tissue>
    </source>
</reference>
<gene>
    <name evidence="1" type="ORF">VNO80_19022</name>
</gene>
<keyword evidence="2" id="KW-1185">Reference proteome</keyword>
<name>A0AAN9MKD9_PHACN</name>
<dbReference type="EMBL" id="JAYMYR010000007">
    <property type="protein sequence ID" value="KAK7353572.1"/>
    <property type="molecule type" value="Genomic_DNA"/>
</dbReference>
<accession>A0AAN9MKD9</accession>
<dbReference type="AlphaFoldDB" id="A0AAN9MKD9"/>